<keyword evidence="6 9" id="KW-0694">RNA-binding</keyword>
<gene>
    <name evidence="12" type="ORF">ABEB36_000952</name>
</gene>
<feature type="compositionally biased region" description="Basic residues" evidence="10">
    <location>
        <begin position="176"/>
        <end position="186"/>
    </location>
</feature>
<dbReference type="CDD" id="cd12337">
    <property type="entry name" value="RRM1_SRSF4_like"/>
    <property type="match status" value="1"/>
</dbReference>
<name>A0ABD1FD16_HYPHA</name>
<dbReference type="PANTHER" id="PTHR23003">
    <property type="entry name" value="RNA RECOGNITION MOTIF RRM DOMAIN CONTAINING PROTEIN"/>
    <property type="match status" value="1"/>
</dbReference>
<feature type="region of interest" description="Disordered" evidence="10">
    <location>
        <begin position="79"/>
        <end position="98"/>
    </location>
</feature>
<dbReference type="PANTHER" id="PTHR23003:SF51">
    <property type="entry name" value="SERINE-ARGININE PROTEIN 55"/>
    <property type="match status" value="1"/>
</dbReference>
<feature type="compositionally biased region" description="Basic and acidic residues" evidence="10">
    <location>
        <begin position="231"/>
        <end position="240"/>
    </location>
</feature>
<evidence type="ECO:0000313" key="13">
    <source>
        <dbReference type="Proteomes" id="UP001566132"/>
    </source>
</evidence>
<dbReference type="Gene3D" id="3.30.70.330">
    <property type="match status" value="2"/>
</dbReference>
<evidence type="ECO:0000256" key="3">
    <source>
        <dbReference type="ARBA" id="ARBA00022553"/>
    </source>
</evidence>
<sequence length="309" mass="36297">MSSRVYVGGIPYETRERDLENFFRDFGRIRDVLIKNGRYGFVEFDDYRDAEDAVYELHGKKLLGMRVSVEMARGRPRGRDQEWFSSRDRRPRQGPPVRTNYRIFVENLSSGVSWQDLKDYLRPAGEVTFADAHKKYKNEGIVEFATYEDMKNAIRKFDDTVLNGRRIRLVEDKSSRRSRSKSRSRSRSSSGDSRKRDRSRSKDSRSPSKKEKKASSRSRSRERSRSRRSLSRHESKDRSKSRSPSKRKSVKRSRSRSGSTSPEKRFKDKSASRSCSRSRMERESRSKSRSRSKSVNNKKESRSRSRSRS</sequence>
<dbReference type="GO" id="GO:0005634">
    <property type="term" value="C:nucleus"/>
    <property type="evidence" value="ECO:0007669"/>
    <property type="project" value="UniProtKB-SubCell"/>
</dbReference>
<feature type="domain" description="RRM" evidence="11">
    <location>
        <begin position="101"/>
        <end position="174"/>
    </location>
</feature>
<feature type="domain" description="RRM" evidence="11">
    <location>
        <begin position="3"/>
        <end position="74"/>
    </location>
</feature>
<comment type="caution">
    <text evidence="12">The sequence shown here is derived from an EMBL/GenBank/DDBJ whole genome shotgun (WGS) entry which is preliminary data.</text>
</comment>
<reference evidence="12 13" key="1">
    <citation type="submission" date="2024-05" db="EMBL/GenBank/DDBJ databases">
        <title>Genetic variation in Jamaican populations of the coffee berry borer (Hypothenemus hampei).</title>
        <authorList>
            <person name="Errbii M."/>
            <person name="Myrie A."/>
        </authorList>
    </citation>
    <scope>NUCLEOTIDE SEQUENCE [LARGE SCALE GENOMIC DNA]</scope>
    <source>
        <strain evidence="12">JA-Hopewell-2020-01-JO</strain>
        <tissue evidence="12">Whole body</tissue>
    </source>
</reference>
<evidence type="ECO:0000256" key="4">
    <source>
        <dbReference type="ARBA" id="ARBA00022664"/>
    </source>
</evidence>
<evidence type="ECO:0000313" key="12">
    <source>
        <dbReference type="EMBL" id="KAL1517147.1"/>
    </source>
</evidence>
<dbReference type="PROSITE" id="PS50102">
    <property type="entry name" value="RRM"/>
    <property type="match status" value="2"/>
</dbReference>
<keyword evidence="13" id="KW-1185">Reference proteome</keyword>
<keyword evidence="7" id="KW-0508">mRNA splicing</keyword>
<dbReference type="Pfam" id="PF00076">
    <property type="entry name" value="RRM_1"/>
    <property type="match status" value="2"/>
</dbReference>
<dbReference type="AlphaFoldDB" id="A0ABD1FD16"/>
<comment type="subcellular location">
    <subcellularLocation>
        <location evidence="1">Nucleus</location>
    </subcellularLocation>
</comment>
<protein>
    <recommendedName>
        <fullName evidence="11">RRM domain-containing protein</fullName>
    </recommendedName>
</protein>
<keyword evidence="3" id="KW-0597">Phosphoprotein</keyword>
<dbReference type="Proteomes" id="UP001566132">
    <property type="component" value="Unassembled WGS sequence"/>
</dbReference>
<keyword evidence="4" id="KW-0507">mRNA processing</keyword>
<evidence type="ECO:0000256" key="7">
    <source>
        <dbReference type="ARBA" id="ARBA00023187"/>
    </source>
</evidence>
<dbReference type="FunFam" id="3.30.70.330:FF:000028">
    <property type="entry name" value="Putative serine/arginine-rich splicing factor 4"/>
    <property type="match status" value="1"/>
</dbReference>
<dbReference type="SMART" id="SM00360">
    <property type="entry name" value="RRM"/>
    <property type="match status" value="2"/>
</dbReference>
<evidence type="ECO:0000256" key="8">
    <source>
        <dbReference type="ARBA" id="ARBA00023242"/>
    </source>
</evidence>
<comment type="similarity">
    <text evidence="2">Belongs to the splicing factor SR family.</text>
</comment>
<evidence type="ECO:0000256" key="6">
    <source>
        <dbReference type="ARBA" id="ARBA00022884"/>
    </source>
</evidence>
<dbReference type="InterPro" id="IPR035979">
    <property type="entry name" value="RBD_domain_sf"/>
</dbReference>
<evidence type="ECO:0000256" key="1">
    <source>
        <dbReference type="ARBA" id="ARBA00004123"/>
    </source>
</evidence>
<dbReference type="GO" id="GO:0008380">
    <property type="term" value="P:RNA splicing"/>
    <property type="evidence" value="ECO:0007669"/>
    <property type="project" value="UniProtKB-KW"/>
</dbReference>
<feature type="compositionally biased region" description="Basic and acidic residues" evidence="10">
    <location>
        <begin position="79"/>
        <end position="88"/>
    </location>
</feature>
<dbReference type="FunFam" id="3.30.70.330:FF:000420">
    <property type="entry name" value="serine-arginine protein 55 isoform X1"/>
    <property type="match status" value="1"/>
</dbReference>
<dbReference type="GO" id="GO:0006397">
    <property type="term" value="P:mRNA processing"/>
    <property type="evidence" value="ECO:0007669"/>
    <property type="project" value="UniProtKB-KW"/>
</dbReference>
<dbReference type="InterPro" id="IPR000504">
    <property type="entry name" value="RRM_dom"/>
</dbReference>
<dbReference type="GO" id="GO:0003723">
    <property type="term" value="F:RNA binding"/>
    <property type="evidence" value="ECO:0007669"/>
    <property type="project" value="UniProtKB-UniRule"/>
</dbReference>
<dbReference type="EMBL" id="JBDJPC010000001">
    <property type="protein sequence ID" value="KAL1517147.1"/>
    <property type="molecule type" value="Genomic_DNA"/>
</dbReference>
<accession>A0ABD1FD16</accession>
<feature type="region of interest" description="Disordered" evidence="10">
    <location>
        <begin position="172"/>
        <end position="309"/>
    </location>
</feature>
<evidence type="ECO:0000256" key="5">
    <source>
        <dbReference type="ARBA" id="ARBA00022737"/>
    </source>
</evidence>
<dbReference type="SUPFAM" id="SSF54928">
    <property type="entry name" value="RNA-binding domain, RBD"/>
    <property type="match status" value="1"/>
</dbReference>
<feature type="compositionally biased region" description="Basic and acidic residues" evidence="10">
    <location>
        <begin position="262"/>
        <end position="271"/>
    </location>
</feature>
<feature type="compositionally biased region" description="Basic residues" evidence="10">
    <location>
        <begin position="210"/>
        <end position="230"/>
    </location>
</feature>
<feature type="compositionally biased region" description="Basic and acidic residues" evidence="10">
    <location>
        <begin position="192"/>
        <end position="209"/>
    </location>
</feature>
<organism evidence="12 13">
    <name type="scientific">Hypothenemus hampei</name>
    <name type="common">Coffee berry borer</name>
    <dbReference type="NCBI Taxonomy" id="57062"/>
    <lineage>
        <taxon>Eukaryota</taxon>
        <taxon>Metazoa</taxon>
        <taxon>Ecdysozoa</taxon>
        <taxon>Arthropoda</taxon>
        <taxon>Hexapoda</taxon>
        <taxon>Insecta</taxon>
        <taxon>Pterygota</taxon>
        <taxon>Neoptera</taxon>
        <taxon>Endopterygota</taxon>
        <taxon>Coleoptera</taxon>
        <taxon>Polyphaga</taxon>
        <taxon>Cucujiformia</taxon>
        <taxon>Curculionidae</taxon>
        <taxon>Scolytinae</taxon>
        <taxon>Hypothenemus</taxon>
    </lineage>
</organism>
<dbReference type="InterPro" id="IPR050374">
    <property type="entry name" value="RRT5_SRSF_SR"/>
</dbReference>
<dbReference type="InterPro" id="IPR012677">
    <property type="entry name" value="Nucleotide-bd_a/b_plait_sf"/>
</dbReference>
<evidence type="ECO:0000259" key="11">
    <source>
        <dbReference type="PROSITE" id="PS50102"/>
    </source>
</evidence>
<evidence type="ECO:0000256" key="9">
    <source>
        <dbReference type="PROSITE-ProRule" id="PRU00176"/>
    </source>
</evidence>
<evidence type="ECO:0000256" key="10">
    <source>
        <dbReference type="SAM" id="MobiDB-lite"/>
    </source>
</evidence>
<proteinExistence type="inferred from homology"/>
<feature type="compositionally biased region" description="Basic residues" evidence="10">
    <location>
        <begin position="241"/>
        <end position="255"/>
    </location>
</feature>
<keyword evidence="5" id="KW-0677">Repeat</keyword>
<keyword evidence="8" id="KW-0539">Nucleus</keyword>
<evidence type="ECO:0000256" key="2">
    <source>
        <dbReference type="ARBA" id="ARBA00010269"/>
    </source>
</evidence>